<dbReference type="InterPro" id="IPR041700">
    <property type="entry name" value="OMP_b-brl_3"/>
</dbReference>
<evidence type="ECO:0000256" key="3">
    <source>
        <dbReference type="ARBA" id="ARBA00023237"/>
    </source>
</evidence>
<dbReference type="Proteomes" id="UP000310032">
    <property type="component" value="Unassembled WGS sequence"/>
</dbReference>
<comment type="subcellular location">
    <subcellularLocation>
        <location evidence="1">Cell outer membrane</location>
    </subcellularLocation>
</comment>
<gene>
    <name evidence="5" type="ORF">E5342_09670</name>
</gene>
<dbReference type="AlphaFoldDB" id="A0A4S2ET30"/>
<comment type="caution">
    <text evidence="5">The sequence shown here is derived from an EMBL/GenBank/DDBJ whole genome shotgun (WGS) entry which is preliminary data.</text>
</comment>
<dbReference type="GO" id="GO:0009279">
    <property type="term" value="C:cell outer membrane"/>
    <property type="evidence" value="ECO:0007669"/>
    <property type="project" value="UniProtKB-SubCell"/>
</dbReference>
<accession>A0A4S2ET30</accession>
<dbReference type="InterPro" id="IPR036942">
    <property type="entry name" value="Beta-barrel_TonB_sf"/>
</dbReference>
<dbReference type="EMBL" id="SRYM01000023">
    <property type="protein sequence ID" value="TGY57714.1"/>
    <property type="molecule type" value="Genomic_DNA"/>
</dbReference>
<keyword evidence="5" id="KW-0675">Receptor</keyword>
<evidence type="ECO:0000256" key="2">
    <source>
        <dbReference type="ARBA" id="ARBA00023136"/>
    </source>
</evidence>
<protein>
    <submittedName>
        <fullName evidence="5">TonB-dependent receptor</fullName>
    </submittedName>
</protein>
<dbReference type="SUPFAM" id="SSF56935">
    <property type="entry name" value="Porins"/>
    <property type="match status" value="1"/>
</dbReference>
<evidence type="ECO:0000259" key="4">
    <source>
        <dbReference type="Pfam" id="PF14905"/>
    </source>
</evidence>
<dbReference type="Gene3D" id="2.40.170.20">
    <property type="entry name" value="TonB-dependent receptor, beta-barrel domain"/>
    <property type="match status" value="1"/>
</dbReference>
<dbReference type="RefSeq" id="WP_135959290.1">
    <property type="nucleotide sequence ID" value="NZ_SRYM01000023.1"/>
</dbReference>
<reference evidence="5 6" key="1">
    <citation type="submission" date="2019-04" db="EMBL/GenBank/DDBJ databases">
        <title>Microbes associate with the intestines of laboratory mice.</title>
        <authorList>
            <person name="Navarre W."/>
            <person name="Wong E."/>
            <person name="Huang K."/>
            <person name="Tropini C."/>
            <person name="Ng K."/>
            <person name="Yu B."/>
        </authorList>
    </citation>
    <scope>NUCLEOTIDE SEQUENCE [LARGE SCALE GENOMIC DNA]</scope>
    <source>
        <strain evidence="5 6">NM39_I3</strain>
    </source>
</reference>
<name>A0A4S2ET30_PARDI</name>
<proteinExistence type="predicted"/>
<dbReference type="Pfam" id="PF14905">
    <property type="entry name" value="OMP_b-brl_3"/>
    <property type="match status" value="1"/>
</dbReference>
<evidence type="ECO:0000313" key="5">
    <source>
        <dbReference type="EMBL" id="TGY57714.1"/>
    </source>
</evidence>
<sequence length="462" mass="52667">MNRLPLFSSLLTFIDFDDANWLYLSGSATHYKFDHHYNGMLRTDDRVTPLSYDNIERLGKYRGNLLYRHSFSKTSLLDVKARYFDYSSDYKSEIDSRSKMREGSGEILYQRRAIDLWENPLDLTFDYKGIYRKNFTGKEREWLSTQWIHAVNASASYGVGNLSGYLSLSYDYMHQKLEGGTSIDRHSVLPVASLLYKNPTLFDLSANYSRKITRPSIDYLNPEAYVFSPLYIRTGNPGLDTQVNNEVSLRVSRSLPHQHTLSLNGYHLFNNKVIGEVICEEGDRTFYSYDNIGKMCVSGVSLSWFASLPKSFYLNVMLGPSHHKYAAPSGTALVRENGGWSFMSYLGVGTTIKDFLTIDLDYSHNSRMYQLVSTVKMRPMVNLNVEASLLKDKLKLGLYCMDLGGWSTTTRSSVCGESFEQDAVTRNKVMNFTFSVRYLFGKKFSNNGSTGSVIDNSDIITK</sequence>
<keyword evidence="3" id="KW-0998">Cell outer membrane</keyword>
<feature type="domain" description="Outer membrane protein beta-barrel" evidence="4">
    <location>
        <begin position="147"/>
        <end position="438"/>
    </location>
</feature>
<organism evidence="5 6">
    <name type="scientific">Parabacteroides distasonis</name>
    <dbReference type="NCBI Taxonomy" id="823"/>
    <lineage>
        <taxon>Bacteria</taxon>
        <taxon>Pseudomonadati</taxon>
        <taxon>Bacteroidota</taxon>
        <taxon>Bacteroidia</taxon>
        <taxon>Bacteroidales</taxon>
        <taxon>Tannerellaceae</taxon>
        <taxon>Parabacteroides</taxon>
    </lineage>
</organism>
<evidence type="ECO:0000313" key="6">
    <source>
        <dbReference type="Proteomes" id="UP000310032"/>
    </source>
</evidence>
<evidence type="ECO:0000256" key="1">
    <source>
        <dbReference type="ARBA" id="ARBA00004442"/>
    </source>
</evidence>
<keyword evidence="2" id="KW-0472">Membrane</keyword>